<dbReference type="AlphaFoldDB" id="F0ZMG0"/>
<protein>
    <submittedName>
        <fullName evidence="1">Expressed protein</fullName>
    </submittedName>
</protein>
<proteinExistence type="predicted"/>
<dbReference type="Proteomes" id="UP000001064">
    <property type="component" value="Unassembled WGS sequence"/>
</dbReference>
<reference evidence="2" key="1">
    <citation type="journal article" date="2011" name="Genome Biol.">
        <title>Comparative genomics of the social amoebae Dictyostelium discoideum and Dictyostelium purpureum.</title>
        <authorList>
            <consortium name="US DOE Joint Genome Institute (JGI-PGF)"/>
            <person name="Sucgang R."/>
            <person name="Kuo A."/>
            <person name="Tian X."/>
            <person name="Salerno W."/>
            <person name="Parikh A."/>
            <person name="Feasley C.L."/>
            <person name="Dalin E."/>
            <person name="Tu H."/>
            <person name="Huang E."/>
            <person name="Barry K."/>
            <person name="Lindquist E."/>
            <person name="Shapiro H."/>
            <person name="Bruce D."/>
            <person name="Schmutz J."/>
            <person name="Salamov A."/>
            <person name="Fey P."/>
            <person name="Gaudet P."/>
            <person name="Anjard C."/>
            <person name="Babu M.M."/>
            <person name="Basu S."/>
            <person name="Bushmanova Y."/>
            <person name="van der Wel H."/>
            <person name="Katoh-Kurasawa M."/>
            <person name="Dinh C."/>
            <person name="Coutinho P.M."/>
            <person name="Saito T."/>
            <person name="Elias M."/>
            <person name="Schaap P."/>
            <person name="Kay R.R."/>
            <person name="Henrissat B."/>
            <person name="Eichinger L."/>
            <person name="Rivero F."/>
            <person name="Putnam N.H."/>
            <person name="West C.M."/>
            <person name="Loomis W.F."/>
            <person name="Chisholm R.L."/>
            <person name="Shaulsky G."/>
            <person name="Strassmann J.E."/>
            <person name="Queller D.C."/>
            <person name="Kuspa A."/>
            <person name="Grigoriev I.V."/>
        </authorList>
    </citation>
    <scope>NUCLEOTIDE SEQUENCE [LARGE SCALE GENOMIC DNA]</scope>
    <source>
        <strain evidence="2">QSDP1</strain>
    </source>
</reference>
<accession>F0ZMG0</accession>
<dbReference type="KEGG" id="dpp:DICPUDRAFT_94691"/>
<evidence type="ECO:0000313" key="1">
    <source>
        <dbReference type="EMBL" id="EGC34861.1"/>
    </source>
</evidence>
<organism evidence="1 2">
    <name type="scientific">Dictyostelium purpureum</name>
    <name type="common">Slime mold</name>
    <dbReference type="NCBI Taxonomy" id="5786"/>
    <lineage>
        <taxon>Eukaryota</taxon>
        <taxon>Amoebozoa</taxon>
        <taxon>Evosea</taxon>
        <taxon>Eumycetozoa</taxon>
        <taxon>Dictyostelia</taxon>
        <taxon>Dictyosteliales</taxon>
        <taxon>Dictyosteliaceae</taxon>
        <taxon>Dictyostelium</taxon>
    </lineage>
</organism>
<evidence type="ECO:0000313" key="2">
    <source>
        <dbReference type="Proteomes" id="UP000001064"/>
    </source>
</evidence>
<dbReference type="GeneID" id="10502019"/>
<keyword evidence="2" id="KW-1185">Reference proteome</keyword>
<name>F0ZMG0_DICPU</name>
<dbReference type="EMBL" id="GL871080">
    <property type="protein sequence ID" value="EGC34861.1"/>
    <property type="molecule type" value="Genomic_DNA"/>
</dbReference>
<gene>
    <name evidence="1" type="ORF">DICPUDRAFT_94691</name>
</gene>
<dbReference type="InParanoid" id="F0ZMG0"/>
<sequence>MTLFQSISEISPKTKVILNSTSNNFINTGLIMDNNQVYFFNYTIPGQKKNVIIKYYFKP</sequence>
<dbReference type="VEuPathDB" id="AmoebaDB:DICPUDRAFT_94691"/>
<dbReference type="RefSeq" id="XP_003288615.1">
    <property type="nucleotide sequence ID" value="XM_003288567.1"/>
</dbReference>